<evidence type="ECO:0000256" key="8">
    <source>
        <dbReference type="ARBA" id="ARBA00062157"/>
    </source>
</evidence>
<dbReference type="Gene3D" id="3.30.310.50">
    <property type="entry name" value="Alpha-D-phosphohexomutase, C-terminal domain"/>
    <property type="match status" value="1"/>
</dbReference>
<accession>A0A670KL82</accession>
<evidence type="ECO:0000256" key="1">
    <source>
        <dbReference type="ARBA" id="ARBA00004123"/>
    </source>
</evidence>
<dbReference type="FunFam" id="3.30.310.50:FF:000005">
    <property type="entry name" value="L antigen family member 3"/>
    <property type="match status" value="1"/>
</dbReference>
<evidence type="ECO:0000313" key="11">
    <source>
        <dbReference type="Ensembl" id="ENSPMRP00000037125.1"/>
    </source>
</evidence>
<feature type="compositionally biased region" description="Basic and acidic residues" evidence="10">
    <location>
        <begin position="74"/>
        <end position="86"/>
    </location>
</feature>
<sequence length="150" mass="17165">MLRKILPEPLQVRDTQASEELSTQIFRRARIAFCNVFHIILRKFLSSSGRYGAEGNGTPSPAHTHRRQHTHTHTQREGERERERESIALGSLAPDPEPRKEGISKELDVTEDIFRWRADEARILRVSISSFLEHLSLVVETMDLFGPPVA</sequence>
<evidence type="ECO:0000256" key="9">
    <source>
        <dbReference type="ARBA" id="ARBA00076355"/>
    </source>
</evidence>
<dbReference type="Pfam" id="PF09341">
    <property type="entry name" value="Pcc1"/>
    <property type="match status" value="1"/>
</dbReference>
<comment type="function">
    <text evidence="7">Component of the EKC/KEOPS complex that is required for the formation of a threonylcarbamoyl group on adenosine at position 37 (t(6)A37) in tRNAs that read codons beginning with adenine. The complex is probably involved in the transfer of the threonylcarbamoyl moiety of threonylcarbamoyl-AMP (TC-AMP) to the N6 group of A37. LAGE3 functions as a dimerization module for the complex.</text>
</comment>
<keyword evidence="5" id="KW-0819">tRNA processing</keyword>
<reference evidence="11 12" key="1">
    <citation type="journal article" date="2019" name="Proc. Natl. Acad. Sci. U.S.A.">
        <title>Regulatory changes in pterin and carotenoid genes underlie balanced color polymorphisms in the wall lizard.</title>
        <authorList>
            <person name="Andrade P."/>
            <person name="Pinho C."/>
            <person name="Perez I de Lanuza G."/>
            <person name="Afonso S."/>
            <person name="Brejcha J."/>
            <person name="Rubin C.J."/>
            <person name="Wallerman O."/>
            <person name="Pereira P."/>
            <person name="Sabatino S.J."/>
            <person name="Bellati A."/>
            <person name="Pellitteri-Rosa D."/>
            <person name="Bosakova Z."/>
            <person name="Bunikis I."/>
            <person name="Carretero M.A."/>
            <person name="Feiner N."/>
            <person name="Marsik P."/>
            <person name="Pauperio F."/>
            <person name="Salvi D."/>
            <person name="Soler L."/>
            <person name="While G.M."/>
            <person name="Uller T."/>
            <person name="Font E."/>
            <person name="Andersson L."/>
            <person name="Carneiro M."/>
        </authorList>
    </citation>
    <scope>NUCLEOTIDE SEQUENCE</scope>
</reference>
<evidence type="ECO:0000313" key="12">
    <source>
        <dbReference type="Proteomes" id="UP000472272"/>
    </source>
</evidence>
<dbReference type="Proteomes" id="UP000472272">
    <property type="component" value="Chromosome 17"/>
</dbReference>
<dbReference type="GeneTree" id="ENSGT00980000202880"/>
<reference evidence="11" key="3">
    <citation type="submission" date="2025-09" db="UniProtKB">
        <authorList>
            <consortium name="Ensembl"/>
        </authorList>
    </citation>
    <scope>IDENTIFICATION</scope>
</reference>
<keyword evidence="6" id="KW-0539">Nucleus</keyword>
<reference evidence="11" key="2">
    <citation type="submission" date="2025-08" db="UniProtKB">
        <authorList>
            <consortium name="Ensembl"/>
        </authorList>
    </citation>
    <scope>IDENTIFICATION</scope>
</reference>
<dbReference type="GO" id="GO:0005737">
    <property type="term" value="C:cytoplasm"/>
    <property type="evidence" value="ECO:0007669"/>
    <property type="project" value="UniProtKB-SubCell"/>
</dbReference>
<protein>
    <recommendedName>
        <fullName evidence="9">L antigen family member 3</fullName>
    </recommendedName>
</protein>
<dbReference type="InterPro" id="IPR015419">
    <property type="entry name" value="CTAG/Pcc1"/>
</dbReference>
<keyword evidence="12" id="KW-1185">Reference proteome</keyword>
<comment type="subunit">
    <text evidence="8">Component of the EKC/KEOPS complex composed of at least GON7, TP53RK, TPRKB, OSGEP and LAGE3; the whole complex dimerizes.</text>
</comment>
<dbReference type="Ensembl" id="ENSPMRT00000039310.1">
    <property type="protein sequence ID" value="ENSPMRP00000037125.1"/>
    <property type="gene ID" value="ENSPMRG00000023892.1"/>
</dbReference>
<evidence type="ECO:0000256" key="4">
    <source>
        <dbReference type="ARBA" id="ARBA00022490"/>
    </source>
</evidence>
<feature type="compositionally biased region" description="Basic residues" evidence="10">
    <location>
        <begin position="63"/>
        <end position="73"/>
    </location>
</feature>
<proteinExistence type="inferred from homology"/>
<dbReference type="GO" id="GO:0000408">
    <property type="term" value="C:EKC/KEOPS complex"/>
    <property type="evidence" value="ECO:0007669"/>
    <property type="project" value="TreeGrafter"/>
</dbReference>
<dbReference type="GO" id="GO:0005634">
    <property type="term" value="C:nucleus"/>
    <property type="evidence" value="ECO:0007669"/>
    <property type="project" value="UniProtKB-SubCell"/>
</dbReference>
<dbReference type="PANTHER" id="PTHR31283">
    <property type="entry name" value="EKC/KEOPS COMPLEX SUBUNIT PCC1 FAMILY MEMBER"/>
    <property type="match status" value="1"/>
</dbReference>
<evidence type="ECO:0000256" key="10">
    <source>
        <dbReference type="SAM" id="MobiDB-lite"/>
    </source>
</evidence>
<evidence type="ECO:0000256" key="2">
    <source>
        <dbReference type="ARBA" id="ARBA00004496"/>
    </source>
</evidence>
<dbReference type="PANTHER" id="PTHR31283:SF5">
    <property type="entry name" value="EKC_KEOPS COMPLEX SUBUNIT LAGE3"/>
    <property type="match status" value="1"/>
</dbReference>
<evidence type="ECO:0000256" key="5">
    <source>
        <dbReference type="ARBA" id="ARBA00022694"/>
    </source>
</evidence>
<evidence type="ECO:0000256" key="6">
    <source>
        <dbReference type="ARBA" id="ARBA00023242"/>
    </source>
</evidence>
<keyword evidence="4" id="KW-0963">Cytoplasm</keyword>
<name>A0A670KL82_PODMU</name>
<dbReference type="GO" id="GO:0008033">
    <property type="term" value="P:tRNA processing"/>
    <property type="evidence" value="ECO:0007669"/>
    <property type="project" value="UniProtKB-KW"/>
</dbReference>
<dbReference type="GO" id="GO:0070525">
    <property type="term" value="P:tRNA threonylcarbamoyladenosine metabolic process"/>
    <property type="evidence" value="ECO:0007669"/>
    <property type="project" value="TreeGrafter"/>
</dbReference>
<comment type="subcellular location">
    <subcellularLocation>
        <location evidence="2">Cytoplasm</location>
    </subcellularLocation>
    <subcellularLocation>
        <location evidence="1">Nucleus</location>
    </subcellularLocation>
</comment>
<comment type="similarity">
    <text evidence="3">Belongs to the CTAG/PCC1 family.</text>
</comment>
<dbReference type="AlphaFoldDB" id="A0A670KL82"/>
<evidence type="ECO:0000256" key="7">
    <source>
        <dbReference type="ARBA" id="ARBA00053047"/>
    </source>
</evidence>
<organism evidence="11 12">
    <name type="scientific">Podarcis muralis</name>
    <name type="common">Wall lizard</name>
    <name type="synonym">Lacerta muralis</name>
    <dbReference type="NCBI Taxonomy" id="64176"/>
    <lineage>
        <taxon>Eukaryota</taxon>
        <taxon>Metazoa</taxon>
        <taxon>Chordata</taxon>
        <taxon>Craniata</taxon>
        <taxon>Vertebrata</taxon>
        <taxon>Euteleostomi</taxon>
        <taxon>Lepidosauria</taxon>
        <taxon>Squamata</taxon>
        <taxon>Bifurcata</taxon>
        <taxon>Unidentata</taxon>
        <taxon>Episquamata</taxon>
        <taxon>Laterata</taxon>
        <taxon>Lacertibaenia</taxon>
        <taxon>Lacertidae</taxon>
        <taxon>Podarcis</taxon>
    </lineage>
</organism>
<evidence type="ECO:0000256" key="3">
    <source>
        <dbReference type="ARBA" id="ARBA00007073"/>
    </source>
</evidence>
<feature type="region of interest" description="Disordered" evidence="10">
    <location>
        <begin position="49"/>
        <end position="103"/>
    </location>
</feature>